<reference evidence="2" key="1">
    <citation type="submission" date="2021-10" db="EMBL/GenBank/DDBJ databases">
        <authorList>
            <person name="Hussein R."/>
            <person name="Harrison J."/>
            <person name="Studholme D.J."/>
            <person name="Vicente J."/>
            <person name="Grant M."/>
        </authorList>
    </citation>
    <scope>NUCLEOTIDE SEQUENCE</scope>
    <source>
        <strain evidence="2">NCPPB 2970</strain>
    </source>
</reference>
<feature type="compositionally biased region" description="Polar residues" evidence="1">
    <location>
        <begin position="18"/>
        <end position="40"/>
    </location>
</feature>
<dbReference type="InterPro" id="IPR048137">
    <property type="entry name" value="HrpE-like"/>
</dbReference>
<dbReference type="Proteomes" id="UP001297361">
    <property type="component" value="Unassembled WGS sequence"/>
</dbReference>
<feature type="region of interest" description="Disordered" evidence="1">
    <location>
        <begin position="1"/>
        <end position="50"/>
    </location>
</feature>
<evidence type="ECO:0000256" key="1">
    <source>
        <dbReference type="SAM" id="MobiDB-lite"/>
    </source>
</evidence>
<dbReference type="EMBL" id="JAJFNJ020000003">
    <property type="protein sequence ID" value="MEC3887113.1"/>
    <property type="molecule type" value="Genomic_DNA"/>
</dbReference>
<proteinExistence type="predicted"/>
<evidence type="ECO:0000313" key="3">
    <source>
        <dbReference type="Proteomes" id="UP001297361"/>
    </source>
</evidence>
<dbReference type="NCBIfam" id="NF041507">
    <property type="entry name" value="HrpE_Xanth"/>
    <property type="match status" value="1"/>
</dbReference>
<name>A0AAJ2X1H3_XANCA</name>
<comment type="caution">
    <text evidence="2">The sequence shown here is derived from an EMBL/GenBank/DDBJ whole genome shotgun (WGS) entry which is preliminary data.</text>
</comment>
<gene>
    <name evidence="2" type="primary">hrpE</name>
    <name evidence="2" type="ORF">LLE72_004915</name>
</gene>
<evidence type="ECO:0000313" key="2">
    <source>
        <dbReference type="EMBL" id="MEC3887113.1"/>
    </source>
</evidence>
<sequence>MSLLQSLGPRFGEGSDMLGSNLSSKFDTHAATQTSDNQMDSLMGGIRKSAAQQERMNNYLTSMKNELDFNVALNKYIGKAGENAKQMVGQ</sequence>
<organism evidence="2 3">
    <name type="scientific">Xanthomonas campestris pv. papavericola</name>
    <dbReference type="NCBI Taxonomy" id="487881"/>
    <lineage>
        <taxon>Bacteria</taxon>
        <taxon>Pseudomonadati</taxon>
        <taxon>Pseudomonadota</taxon>
        <taxon>Gammaproteobacteria</taxon>
        <taxon>Lysobacterales</taxon>
        <taxon>Lysobacteraceae</taxon>
        <taxon>Xanthomonas</taxon>
    </lineage>
</organism>
<dbReference type="AlphaFoldDB" id="A0AAJ2X1H3"/>
<accession>A0AAJ2X1H3</accession>
<protein>
    <submittedName>
        <fullName evidence="2">HrpE family protein</fullName>
    </submittedName>
</protein>
<dbReference type="RefSeq" id="WP_323370883.1">
    <property type="nucleotide sequence ID" value="NZ_JAJFNJ020000003.1"/>
</dbReference>
<reference evidence="2" key="2">
    <citation type="submission" date="2024-01" db="EMBL/GenBank/DDBJ databases">
        <title>Long-read genome sequencing of X. campestris pv. papavericola.</title>
        <authorList>
            <person name="Hussain R.M.F."/>
            <person name="Greer S."/>
            <person name="Harrison J."/>
            <person name="Grant M."/>
            <person name="Vicente J."/>
            <person name="Studholme D.J."/>
        </authorList>
    </citation>
    <scope>NUCLEOTIDE SEQUENCE</scope>
    <source>
        <strain evidence="2">NCPPB 2970</strain>
    </source>
</reference>